<evidence type="ECO:0000313" key="2">
    <source>
        <dbReference type="EMBL" id="MBC8333845.1"/>
    </source>
</evidence>
<dbReference type="CDD" id="cd02062">
    <property type="entry name" value="Nitro_FMN_reductase"/>
    <property type="match status" value="1"/>
</dbReference>
<proteinExistence type="predicted"/>
<evidence type="ECO:0000313" key="3">
    <source>
        <dbReference type="Proteomes" id="UP000614469"/>
    </source>
</evidence>
<dbReference type="EMBL" id="JACNJN010000028">
    <property type="protein sequence ID" value="MBC8333845.1"/>
    <property type="molecule type" value="Genomic_DNA"/>
</dbReference>
<dbReference type="Gene3D" id="3.40.109.30">
    <property type="entry name" value="putative nitroreductase (tm1586), domain 2"/>
    <property type="match status" value="1"/>
</dbReference>
<gene>
    <name evidence="2" type="ORF">H8E29_01130</name>
</gene>
<dbReference type="InterPro" id="IPR029478">
    <property type="entry name" value="TM1586_NiRdase"/>
</dbReference>
<feature type="domain" description="Putative nitroreductase TM1586" evidence="1">
    <location>
        <begin position="9"/>
        <end position="258"/>
    </location>
</feature>
<sequence length="291" mass="33236">MLKFNDPTTEIIRQRFSCRDYSREPVKAWKREQLQAYIEALPPGPFGTRPRFDLLAATEMDSKSLRGLGTYGFIKNPSAFIVGAMSPAEYDLEDFGYLMESIILVATSLDLGTCWLGGTFTKSRFAKKINLSTNETMPAVTSLGEYIVSGQERQGVASRTAGSDRRLPWERLFANINLEMPLSQSEAAEYATALEMVRVGPSASNKQPWRILKHNQFWRFYLQRTPGYRRDLIKRILDLCDLQRLDMGIAMCHFELTAKELGLGGKWVMEDEFDKTPDELTEYIVSWENLN</sequence>
<dbReference type="Proteomes" id="UP000614469">
    <property type="component" value="Unassembled WGS sequence"/>
</dbReference>
<protein>
    <submittedName>
        <fullName evidence="2">Nitroreductase family protein</fullName>
    </submittedName>
</protein>
<dbReference type="Gene3D" id="3.40.109.10">
    <property type="entry name" value="NADH Oxidase"/>
    <property type="match status" value="1"/>
</dbReference>
<comment type="caution">
    <text evidence="2">The sequence shown here is derived from an EMBL/GenBank/DDBJ whole genome shotgun (WGS) entry which is preliminary data.</text>
</comment>
<dbReference type="GO" id="GO:0016491">
    <property type="term" value="F:oxidoreductase activity"/>
    <property type="evidence" value="ECO:0007669"/>
    <property type="project" value="InterPro"/>
</dbReference>
<evidence type="ECO:0000259" key="1">
    <source>
        <dbReference type="Pfam" id="PF14512"/>
    </source>
</evidence>
<accession>A0A8J6NHE4</accession>
<name>A0A8J6NHE4_9CHLR</name>
<dbReference type="Pfam" id="PF14512">
    <property type="entry name" value="TM1586_NiRdase"/>
    <property type="match status" value="1"/>
</dbReference>
<reference evidence="2 3" key="1">
    <citation type="submission" date="2020-08" db="EMBL/GenBank/DDBJ databases">
        <title>Bridging the membrane lipid divide: bacteria of the FCB group superphylum have the potential to synthesize archaeal ether lipids.</title>
        <authorList>
            <person name="Villanueva L."/>
            <person name="Von Meijenfeldt F.A.B."/>
            <person name="Westbye A.B."/>
            <person name="Yadav S."/>
            <person name="Hopmans E.C."/>
            <person name="Dutilh B.E."/>
            <person name="Sinninghe Damste J.S."/>
        </authorList>
    </citation>
    <scope>NUCLEOTIDE SEQUENCE [LARGE SCALE GENOMIC DNA]</scope>
    <source>
        <strain evidence="2">NIOZ-UU36</strain>
    </source>
</reference>
<dbReference type="AlphaFoldDB" id="A0A8J6NHE4"/>
<dbReference type="InterPro" id="IPR000415">
    <property type="entry name" value="Nitroreductase-like"/>
</dbReference>
<organism evidence="2 3">
    <name type="scientific">Candidatus Desulfolinea nitratireducens</name>
    <dbReference type="NCBI Taxonomy" id="2841698"/>
    <lineage>
        <taxon>Bacteria</taxon>
        <taxon>Bacillati</taxon>
        <taxon>Chloroflexota</taxon>
        <taxon>Anaerolineae</taxon>
        <taxon>Anaerolineales</taxon>
        <taxon>Anaerolineales incertae sedis</taxon>
        <taxon>Candidatus Desulfolinea</taxon>
    </lineage>
</organism>
<dbReference type="SUPFAM" id="SSF55469">
    <property type="entry name" value="FMN-dependent nitroreductase-like"/>
    <property type="match status" value="2"/>
</dbReference>